<name>A0A8H5EUP9_9AGAR</name>
<dbReference type="AlphaFoldDB" id="A0A8H5EUP9"/>
<keyword evidence="1" id="KW-0479">Metal-binding</keyword>
<evidence type="ECO:0000259" key="5">
    <source>
        <dbReference type="PROSITE" id="PS50865"/>
    </source>
</evidence>
<sequence length="253" mass="27991">MPAVFLVQPIPASLADLTRKQLETYYWQARNHDGAFKCAALLQHFFDLFPANTQVRVRTVDGKKTQDYIAPAGNRVILEWDMFQPKHLTAALVLPDNMTYITGGQDTAPHAAIGFPDPEGAGFTAILDLAALQYGDVGYGNKGNSLFLLEPVRRYAEHLTQFADENTFESAQISFAIGPTPEGEWLISVAKKAKARLEAKATTPWCGHCGAPPGKETLKMCSKCKNAYYCDADHQKWAWPYHKHFCAPSTPAT</sequence>
<dbReference type="InterPro" id="IPR002893">
    <property type="entry name" value="Znf_MYND"/>
</dbReference>
<organism evidence="6 7">
    <name type="scientific">Psilocybe cf. subviscida</name>
    <dbReference type="NCBI Taxonomy" id="2480587"/>
    <lineage>
        <taxon>Eukaryota</taxon>
        <taxon>Fungi</taxon>
        <taxon>Dikarya</taxon>
        <taxon>Basidiomycota</taxon>
        <taxon>Agaricomycotina</taxon>
        <taxon>Agaricomycetes</taxon>
        <taxon>Agaricomycetidae</taxon>
        <taxon>Agaricales</taxon>
        <taxon>Agaricineae</taxon>
        <taxon>Strophariaceae</taxon>
        <taxon>Psilocybe</taxon>
    </lineage>
</organism>
<evidence type="ECO:0000313" key="7">
    <source>
        <dbReference type="Proteomes" id="UP000567179"/>
    </source>
</evidence>
<dbReference type="EMBL" id="JAACJJ010000056">
    <property type="protein sequence ID" value="KAF5312733.1"/>
    <property type="molecule type" value="Genomic_DNA"/>
</dbReference>
<protein>
    <recommendedName>
        <fullName evidence="5">MYND-type domain-containing protein</fullName>
    </recommendedName>
</protein>
<dbReference type="SUPFAM" id="SSF144232">
    <property type="entry name" value="HIT/MYND zinc finger-like"/>
    <property type="match status" value="1"/>
</dbReference>
<dbReference type="PROSITE" id="PS01360">
    <property type="entry name" value="ZF_MYND_1"/>
    <property type="match status" value="1"/>
</dbReference>
<gene>
    <name evidence="6" type="ORF">D9619_003617</name>
</gene>
<dbReference type="Proteomes" id="UP000567179">
    <property type="component" value="Unassembled WGS sequence"/>
</dbReference>
<evidence type="ECO:0000256" key="2">
    <source>
        <dbReference type="ARBA" id="ARBA00022771"/>
    </source>
</evidence>
<evidence type="ECO:0000256" key="1">
    <source>
        <dbReference type="ARBA" id="ARBA00022723"/>
    </source>
</evidence>
<feature type="domain" description="MYND-type" evidence="5">
    <location>
        <begin position="206"/>
        <end position="246"/>
    </location>
</feature>
<keyword evidence="7" id="KW-1185">Reference proteome</keyword>
<evidence type="ECO:0000256" key="3">
    <source>
        <dbReference type="ARBA" id="ARBA00022833"/>
    </source>
</evidence>
<dbReference type="Pfam" id="PF01753">
    <property type="entry name" value="zf-MYND"/>
    <property type="match status" value="1"/>
</dbReference>
<dbReference type="PROSITE" id="PS50865">
    <property type="entry name" value="ZF_MYND_2"/>
    <property type="match status" value="1"/>
</dbReference>
<accession>A0A8H5EUP9</accession>
<dbReference type="GO" id="GO:0008270">
    <property type="term" value="F:zinc ion binding"/>
    <property type="evidence" value="ECO:0007669"/>
    <property type="project" value="UniProtKB-KW"/>
</dbReference>
<dbReference type="Gene3D" id="6.10.140.2220">
    <property type="match status" value="1"/>
</dbReference>
<comment type="caution">
    <text evidence="6">The sequence shown here is derived from an EMBL/GenBank/DDBJ whole genome shotgun (WGS) entry which is preliminary data.</text>
</comment>
<dbReference type="OrthoDB" id="432970at2759"/>
<keyword evidence="3" id="KW-0862">Zinc</keyword>
<evidence type="ECO:0000256" key="4">
    <source>
        <dbReference type="PROSITE-ProRule" id="PRU00134"/>
    </source>
</evidence>
<keyword evidence="2 4" id="KW-0863">Zinc-finger</keyword>
<proteinExistence type="predicted"/>
<evidence type="ECO:0000313" key="6">
    <source>
        <dbReference type="EMBL" id="KAF5312733.1"/>
    </source>
</evidence>
<reference evidence="6 7" key="1">
    <citation type="journal article" date="2020" name="ISME J.">
        <title>Uncovering the hidden diversity of litter-decomposition mechanisms in mushroom-forming fungi.</title>
        <authorList>
            <person name="Floudas D."/>
            <person name="Bentzer J."/>
            <person name="Ahren D."/>
            <person name="Johansson T."/>
            <person name="Persson P."/>
            <person name="Tunlid A."/>
        </authorList>
    </citation>
    <scope>NUCLEOTIDE SEQUENCE [LARGE SCALE GENOMIC DNA]</scope>
    <source>
        <strain evidence="6 7">CBS 101986</strain>
    </source>
</reference>